<dbReference type="Proteomes" id="UP000007800">
    <property type="component" value="Unassembled WGS sequence"/>
</dbReference>
<dbReference type="EMBL" id="GG680918">
    <property type="protein sequence ID" value="EER05810.1"/>
    <property type="molecule type" value="Genomic_DNA"/>
</dbReference>
<dbReference type="GeneID" id="9043240"/>
<protein>
    <submittedName>
        <fullName evidence="2">Uncharacterized protein</fullName>
    </submittedName>
</protein>
<proteinExistence type="predicted"/>
<dbReference type="InParanoid" id="C5LBI9"/>
<dbReference type="AlphaFoldDB" id="C5LBI9"/>
<dbReference type="RefSeq" id="XP_002773994.1">
    <property type="nucleotide sequence ID" value="XM_002773948.1"/>
</dbReference>
<gene>
    <name evidence="2" type="ORF">Pmar_PMAR011859</name>
</gene>
<reference evidence="2 3" key="1">
    <citation type="submission" date="2008-07" db="EMBL/GenBank/DDBJ databases">
        <authorList>
            <person name="El-Sayed N."/>
            <person name="Caler E."/>
            <person name="Inman J."/>
            <person name="Amedeo P."/>
            <person name="Hass B."/>
            <person name="Wortman J."/>
        </authorList>
    </citation>
    <scope>NUCLEOTIDE SEQUENCE [LARGE SCALE GENOMIC DNA]</scope>
    <source>
        <strain evidence="3">ATCC 50983 / TXsc</strain>
    </source>
</reference>
<organism evidence="3">
    <name type="scientific">Perkinsus marinus (strain ATCC 50983 / TXsc)</name>
    <dbReference type="NCBI Taxonomy" id="423536"/>
    <lineage>
        <taxon>Eukaryota</taxon>
        <taxon>Sar</taxon>
        <taxon>Alveolata</taxon>
        <taxon>Perkinsozoa</taxon>
        <taxon>Perkinsea</taxon>
        <taxon>Perkinsida</taxon>
        <taxon>Perkinsidae</taxon>
        <taxon>Perkinsus</taxon>
    </lineage>
</organism>
<dbReference type="OMA" id="VEMEHAR"/>
<feature type="coiled-coil region" evidence="1">
    <location>
        <begin position="99"/>
        <end position="194"/>
    </location>
</feature>
<sequence>MRVGGGEKVSGGAVTADDLERTLCVVKAALAERKRAMDLRLNLEAREQHLRLLREEMRKASPQEIRNEIDHASREASQLVEQVFHAAFADGDDDDDVTKEAFEVEMEHARLEREKLEVQGRLTQLASKHYAMRLEAEVLGTQTERDNREKQEIQKELLEMEGHLKELEASCEELEGVEEEMMKTRDEVDKLSRLLPNCDLCVVLPPVTVDVMLSLIVSSATWNHCTSPGLCDKNGDPLVAWVDLFLLADQVGKPSIDPERFTRLQNWLVWRARKKHFKMSEVLQAFQKRMVVA</sequence>
<dbReference type="OrthoDB" id="441028at2759"/>
<evidence type="ECO:0000313" key="3">
    <source>
        <dbReference type="Proteomes" id="UP000007800"/>
    </source>
</evidence>
<keyword evidence="3" id="KW-1185">Reference proteome</keyword>
<evidence type="ECO:0000313" key="2">
    <source>
        <dbReference type="EMBL" id="EER05810.1"/>
    </source>
</evidence>
<accession>C5LBI9</accession>
<name>C5LBI9_PERM5</name>
<keyword evidence="1" id="KW-0175">Coiled coil</keyword>
<evidence type="ECO:0000256" key="1">
    <source>
        <dbReference type="SAM" id="Coils"/>
    </source>
</evidence>